<dbReference type="Proteomes" id="UP000015527">
    <property type="component" value="Unassembled WGS sequence"/>
</dbReference>
<keyword evidence="2" id="KW-1185">Reference proteome</keyword>
<name>T0J6N7_9SPHN</name>
<dbReference type="AlphaFoldDB" id="T0J6N7"/>
<protein>
    <submittedName>
        <fullName evidence="1">Uncharacterized protein</fullName>
    </submittedName>
</protein>
<gene>
    <name evidence="1" type="ORF">L284_07345</name>
</gene>
<dbReference type="PATRIC" id="fig|1096930.3.peg.1446"/>
<proteinExistence type="predicted"/>
<accession>T0J6N7</accession>
<evidence type="ECO:0000313" key="1">
    <source>
        <dbReference type="EMBL" id="EQB17644.1"/>
    </source>
</evidence>
<comment type="caution">
    <text evidence="1">The sequence shown here is derived from an EMBL/GenBank/DDBJ whole genome shotgun (WGS) entry which is preliminary data.</text>
</comment>
<dbReference type="EMBL" id="ATHL01000054">
    <property type="protein sequence ID" value="EQB17644.1"/>
    <property type="molecule type" value="Genomic_DNA"/>
</dbReference>
<organism evidence="1 2">
    <name type="scientific">Novosphingobium lindaniclasticum LE124</name>
    <dbReference type="NCBI Taxonomy" id="1096930"/>
    <lineage>
        <taxon>Bacteria</taxon>
        <taxon>Pseudomonadati</taxon>
        <taxon>Pseudomonadota</taxon>
        <taxon>Alphaproteobacteria</taxon>
        <taxon>Sphingomonadales</taxon>
        <taxon>Sphingomonadaceae</taxon>
        <taxon>Novosphingobium</taxon>
    </lineage>
</organism>
<sequence>MAQAQGSFISTLLDLVVCEALREVKRWFKLLLYGSQDVRPGTVPFS</sequence>
<evidence type="ECO:0000313" key="2">
    <source>
        <dbReference type="Proteomes" id="UP000015527"/>
    </source>
</evidence>
<reference evidence="1 2" key="1">
    <citation type="journal article" date="2013" name="Genome Announc.">
        <title>Genome Sequence of Novosphingobium lindaniclasticum LE124T, Isolated from a Hexachlorocyclohexane Dumpsite.</title>
        <authorList>
            <person name="Saxena A."/>
            <person name="Nayyar N."/>
            <person name="Sangwan N."/>
            <person name="Kumari R."/>
            <person name="Khurana J.P."/>
            <person name="Lal R."/>
        </authorList>
    </citation>
    <scope>NUCLEOTIDE SEQUENCE [LARGE SCALE GENOMIC DNA]</scope>
    <source>
        <strain evidence="1 2">LE124</strain>
    </source>
</reference>